<name>A0A8T1XC50_9STRA</name>
<dbReference type="GO" id="GO:0000301">
    <property type="term" value="P:retrograde transport, vesicle recycling within Golgi"/>
    <property type="evidence" value="ECO:0007669"/>
    <property type="project" value="TreeGrafter"/>
</dbReference>
<evidence type="ECO:0000256" key="9">
    <source>
        <dbReference type="SAM" id="Phobius"/>
    </source>
</evidence>
<feature type="compositionally biased region" description="Polar residues" evidence="8">
    <location>
        <begin position="45"/>
        <end position="59"/>
    </location>
</feature>
<evidence type="ECO:0000256" key="2">
    <source>
        <dbReference type="ARBA" id="ARBA00022692"/>
    </source>
</evidence>
<evidence type="ECO:0008006" key="12">
    <source>
        <dbReference type="Google" id="ProtNLM"/>
    </source>
</evidence>
<keyword evidence="3 9" id="KW-1133">Transmembrane helix</keyword>
<feature type="transmembrane region" description="Helical" evidence="9">
    <location>
        <begin position="574"/>
        <end position="593"/>
    </location>
</feature>
<keyword evidence="11" id="KW-1185">Reference proteome</keyword>
<protein>
    <recommendedName>
        <fullName evidence="12">Golgin-84</fullName>
    </recommendedName>
</protein>
<sequence>MNWVSSSLELAGSLLESVDQQAALTLAGEEEEEDKTELLSPVNVRLSQSSDKSTPSSANEEPEDSEEVASLKAESVSSASSSHAKSTPESGGRPTPPHSGSGNKLAGLVSAISTQLENVSSGRGGGPPLSGGSGPKAASTEEECARLQKELNRVKAELRMKDKQLSSTQKSMQVCEKELVALEQECKEKMEQVQQEMSAMQEDKSTDEENFVQALEMKDKQVRAMKIDLDALAEAKEQYTAEIASLKAELAATVATKDTLWTSAASASNESEQLIISLRSELQETLTAMNNLKREYAESKTTMFSRQSQLENTNTELANSVANLERELAKVRETASVAPQPASGANTSVTTGATQFGTNASFASMNDEFRRVQQTLVLTKKSLHDESRKNEVQKQENIALAAEVHRLKQALKVAQESSAQQLLATTQENEKLKEQVKQLSTHTNASTAANSELCIQRLTNRLIEKQETVDSLRNRVTTMDVRLQDSRLRVQRAEEKLARIEQNGGVDDMEMATPIGKPGMMNGVRSRPNRMAHVISRVAPVVERSHRVLTALDVLDRWLLFLGRVFLQAPFARLGMLCYVMLIHFWVFMILSFHTSHLTEEMQLAEGAAIEPGEDMIPGGH</sequence>
<feature type="region of interest" description="Disordered" evidence="8">
    <location>
        <begin position="25"/>
        <end position="145"/>
    </location>
</feature>
<proteinExistence type="predicted"/>
<accession>A0A8T1XC50</accession>
<evidence type="ECO:0000256" key="3">
    <source>
        <dbReference type="ARBA" id="ARBA00022989"/>
    </source>
</evidence>
<evidence type="ECO:0000313" key="11">
    <source>
        <dbReference type="Proteomes" id="UP000693981"/>
    </source>
</evidence>
<dbReference type="InterPro" id="IPR019177">
    <property type="entry name" value="Golgin_subfamily_A_member_5"/>
</dbReference>
<comment type="subcellular location">
    <subcellularLocation>
        <location evidence="1">Golgi apparatus membrane</location>
        <topology evidence="1">Single-pass membrane protein</topology>
    </subcellularLocation>
</comment>
<feature type="coiled-coil region" evidence="7">
    <location>
        <begin position="422"/>
        <end position="503"/>
    </location>
</feature>
<dbReference type="OrthoDB" id="248903at2759"/>
<evidence type="ECO:0000256" key="6">
    <source>
        <dbReference type="ARBA" id="ARBA00023136"/>
    </source>
</evidence>
<evidence type="ECO:0000256" key="7">
    <source>
        <dbReference type="SAM" id="Coils"/>
    </source>
</evidence>
<dbReference type="PANTHER" id="PTHR13815:SF7">
    <property type="entry name" value="GOLGIN SUBFAMILY A MEMBER 5"/>
    <property type="match status" value="1"/>
</dbReference>
<dbReference type="AlphaFoldDB" id="A0A8T1XC50"/>
<keyword evidence="5 7" id="KW-0175">Coiled coil</keyword>
<dbReference type="GO" id="GO:0000139">
    <property type="term" value="C:Golgi membrane"/>
    <property type="evidence" value="ECO:0007669"/>
    <property type="project" value="UniProtKB-SubCell"/>
</dbReference>
<keyword evidence="4" id="KW-0333">Golgi apparatus</keyword>
<keyword evidence="2 9" id="KW-0812">Transmembrane</keyword>
<keyword evidence="6 9" id="KW-0472">Membrane</keyword>
<reference evidence="10" key="1">
    <citation type="submission" date="2021-02" db="EMBL/GenBank/DDBJ databases">
        <authorList>
            <person name="Palmer J.M."/>
        </authorList>
    </citation>
    <scope>NUCLEOTIDE SEQUENCE</scope>
    <source>
        <strain evidence="10">SCRP23</strain>
    </source>
</reference>
<dbReference type="EMBL" id="JAGDFL010000007">
    <property type="protein sequence ID" value="KAG7401868.1"/>
    <property type="molecule type" value="Genomic_DNA"/>
</dbReference>
<dbReference type="Proteomes" id="UP000693981">
    <property type="component" value="Unassembled WGS sequence"/>
</dbReference>
<gene>
    <name evidence="10" type="ORF">PHYBOEH_010331</name>
</gene>
<evidence type="ECO:0000256" key="4">
    <source>
        <dbReference type="ARBA" id="ARBA00023034"/>
    </source>
</evidence>
<dbReference type="PANTHER" id="PTHR13815">
    <property type="entry name" value="GOLGIN-84"/>
    <property type="match status" value="1"/>
</dbReference>
<evidence type="ECO:0000313" key="10">
    <source>
        <dbReference type="EMBL" id="KAG7401868.1"/>
    </source>
</evidence>
<evidence type="ECO:0000256" key="1">
    <source>
        <dbReference type="ARBA" id="ARBA00004194"/>
    </source>
</evidence>
<dbReference type="Pfam" id="PF09787">
    <property type="entry name" value="Golgin_A5"/>
    <property type="match status" value="1"/>
</dbReference>
<dbReference type="GO" id="GO:0007030">
    <property type="term" value="P:Golgi organization"/>
    <property type="evidence" value="ECO:0007669"/>
    <property type="project" value="InterPro"/>
</dbReference>
<organism evidence="10 11">
    <name type="scientific">Phytophthora boehmeriae</name>
    <dbReference type="NCBI Taxonomy" id="109152"/>
    <lineage>
        <taxon>Eukaryota</taxon>
        <taxon>Sar</taxon>
        <taxon>Stramenopiles</taxon>
        <taxon>Oomycota</taxon>
        <taxon>Peronosporomycetes</taxon>
        <taxon>Peronosporales</taxon>
        <taxon>Peronosporaceae</taxon>
        <taxon>Phytophthora</taxon>
    </lineage>
</organism>
<dbReference type="GO" id="GO:0031985">
    <property type="term" value="C:Golgi cisterna"/>
    <property type="evidence" value="ECO:0007669"/>
    <property type="project" value="TreeGrafter"/>
</dbReference>
<feature type="compositionally biased region" description="Gly residues" evidence="8">
    <location>
        <begin position="122"/>
        <end position="134"/>
    </location>
</feature>
<feature type="compositionally biased region" description="Low complexity" evidence="8">
    <location>
        <begin position="68"/>
        <end position="90"/>
    </location>
</feature>
<evidence type="ECO:0000256" key="8">
    <source>
        <dbReference type="SAM" id="MobiDB-lite"/>
    </source>
</evidence>
<comment type="caution">
    <text evidence="10">The sequence shown here is derived from an EMBL/GenBank/DDBJ whole genome shotgun (WGS) entry which is preliminary data.</text>
</comment>
<evidence type="ECO:0000256" key="5">
    <source>
        <dbReference type="ARBA" id="ARBA00023054"/>
    </source>
</evidence>